<evidence type="ECO:0000256" key="7">
    <source>
        <dbReference type="ARBA" id="ARBA00031259"/>
    </source>
</evidence>
<evidence type="ECO:0000256" key="9">
    <source>
        <dbReference type="SAM" id="MobiDB-lite"/>
    </source>
</evidence>
<feature type="region of interest" description="Disordered" evidence="9">
    <location>
        <begin position="241"/>
        <end position="295"/>
    </location>
</feature>
<dbReference type="Pfam" id="PF04934">
    <property type="entry name" value="Med6"/>
    <property type="match status" value="1"/>
</dbReference>
<dbReference type="InterPro" id="IPR007018">
    <property type="entry name" value="Mediator_Med6"/>
</dbReference>
<comment type="caution">
    <text evidence="10">The sequence shown here is derived from an EMBL/GenBank/DDBJ whole genome shotgun (WGS) entry which is preliminary data.</text>
</comment>
<dbReference type="Proteomes" id="UP001218218">
    <property type="component" value="Unassembled WGS sequence"/>
</dbReference>
<proteinExistence type="inferred from homology"/>
<dbReference type="GO" id="GO:0016592">
    <property type="term" value="C:mediator complex"/>
    <property type="evidence" value="ECO:0007669"/>
    <property type="project" value="InterPro"/>
</dbReference>
<comment type="function">
    <text evidence="8">Component of the Mediator complex, a coactivator involved in the regulated transcription of nearly all RNA polymerase II-dependent genes. Mediator functions as a bridge to convey information from gene-specific regulatory proteins to the basal RNA polymerase II transcription machinery. Mediator is recruited to promoters by direct interactions with regulatory proteins and serves as a scaffold for the assembly of a functional preinitiation complex with RNA polymerase II and the general transcription factors.</text>
</comment>
<keyword evidence="6 8" id="KW-0539">Nucleus</keyword>
<sequence length="295" mass="32644">MEVTDLHPPDDYSHRFFIWHEWIQANGPLTTENVFEYFTTSMFYDKQSNNQVLRMQTMHTGTAIANEAEELRRFTGVEFAVVHAQPPSMFIIHKRERLSPDEVRPLAAYFIMNNRIYQSPDVYTVLSNRLLTSVSSLQASLDILRSRRPDYIPRTGFVWPIVDSAVQSDDLKKKAAEEEGAASGTGTESRSASEAPETSKPKVPQRQQNSLLLTNAMRATALHLQSKTVLSASLAETNVETVPETPASLGVRNSATPAPAPAAKTPAAQTSQEPPSRALPGAGKKKRKRTLVAPT</sequence>
<reference evidence="10" key="1">
    <citation type="submission" date="2023-03" db="EMBL/GenBank/DDBJ databases">
        <title>Massive genome expansion in bonnet fungi (Mycena s.s.) driven by repeated elements and novel gene families across ecological guilds.</title>
        <authorList>
            <consortium name="Lawrence Berkeley National Laboratory"/>
            <person name="Harder C.B."/>
            <person name="Miyauchi S."/>
            <person name="Viragh M."/>
            <person name="Kuo A."/>
            <person name="Thoen E."/>
            <person name="Andreopoulos B."/>
            <person name="Lu D."/>
            <person name="Skrede I."/>
            <person name="Drula E."/>
            <person name="Henrissat B."/>
            <person name="Morin E."/>
            <person name="Kohler A."/>
            <person name="Barry K."/>
            <person name="LaButti K."/>
            <person name="Morin E."/>
            <person name="Salamov A."/>
            <person name="Lipzen A."/>
            <person name="Mereny Z."/>
            <person name="Hegedus B."/>
            <person name="Baldrian P."/>
            <person name="Stursova M."/>
            <person name="Weitz H."/>
            <person name="Taylor A."/>
            <person name="Grigoriev I.V."/>
            <person name="Nagy L.G."/>
            <person name="Martin F."/>
            <person name="Kauserud H."/>
        </authorList>
    </citation>
    <scope>NUCLEOTIDE SEQUENCE</scope>
    <source>
        <strain evidence="10">CBHHK002</strain>
    </source>
</reference>
<dbReference type="Gene3D" id="3.10.450.580">
    <property type="entry name" value="Mediator complex, subunit Med6"/>
    <property type="match status" value="1"/>
</dbReference>
<keyword evidence="11" id="KW-1185">Reference proteome</keyword>
<evidence type="ECO:0000256" key="6">
    <source>
        <dbReference type="ARBA" id="ARBA00023242"/>
    </source>
</evidence>
<evidence type="ECO:0000256" key="4">
    <source>
        <dbReference type="ARBA" id="ARBA00023015"/>
    </source>
</evidence>
<gene>
    <name evidence="8" type="primary">MED6</name>
    <name evidence="10" type="ORF">DFH08DRAFT_850740</name>
</gene>
<organism evidence="10 11">
    <name type="scientific">Mycena albidolilacea</name>
    <dbReference type="NCBI Taxonomy" id="1033008"/>
    <lineage>
        <taxon>Eukaryota</taxon>
        <taxon>Fungi</taxon>
        <taxon>Dikarya</taxon>
        <taxon>Basidiomycota</taxon>
        <taxon>Agaricomycotina</taxon>
        <taxon>Agaricomycetes</taxon>
        <taxon>Agaricomycetidae</taxon>
        <taxon>Agaricales</taxon>
        <taxon>Marasmiineae</taxon>
        <taxon>Mycenaceae</taxon>
        <taxon>Mycena</taxon>
    </lineage>
</organism>
<dbReference type="GO" id="GO:0006357">
    <property type="term" value="P:regulation of transcription by RNA polymerase II"/>
    <property type="evidence" value="ECO:0007669"/>
    <property type="project" value="InterPro"/>
</dbReference>
<name>A0AAD7AF71_9AGAR</name>
<keyword evidence="4 8" id="KW-0805">Transcription regulation</keyword>
<evidence type="ECO:0000256" key="2">
    <source>
        <dbReference type="ARBA" id="ARBA00007526"/>
    </source>
</evidence>
<dbReference type="GO" id="GO:0003712">
    <property type="term" value="F:transcription coregulator activity"/>
    <property type="evidence" value="ECO:0007669"/>
    <property type="project" value="InterPro"/>
</dbReference>
<comment type="subunit">
    <text evidence="8">Component of the Mediator complex.</text>
</comment>
<protein>
    <recommendedName>
        <fullName evidence="3 8">Mediator of RNA polymerase II transcription subunit 6</fullName>
    </recommendedName>
    <alternativeName>
        <fullName evidence="7 8">Mediator complex subunit 6</fullName>
    </alternativeName>
</protein>
<accession>A0AAD7AF71</accession>
<evidence type="ECO:0000256" key="8">
    <source>
        <dbReference type="RuleBase" id="RU364143"/>
    </source>
</evidence>
<dbReference type="AlphaFoldDB" id="A0AAD7AF71"/>
<evidence type="ECO:0000313" key="11">
    <source>
        <dbReference type="Proteomes" id="UP001218218"/>
    </source>
</evidence>
<evidence type="ECO:0000256" key="3">
    <source>
        <dbReference type="ARBA" id="ARBA00020634"/>
    </source>
</evidence>
<feature type="compositionally biased region" description="Low complexity" evidence="9">
    <location>
        <begin position="255"/>
        <end position="268"/>
    </location>
</feature>
<keyword evidence="5 8" id="KW-0804">Transcription</keyword>
<dbReference type="InterPro" id="IPR038566">
    <property type="entry name" value="Mediator_Med6_sf"/>
</dbReference>
<evidence type="ECO:0000256" key="5">
    <source>
        <dbReference type="ARBA" id="ARBA00023163"/>
    </source>
</evidence>
<evidence type="ECO:0000313" key="10">
    <source>
        <dbReference type="EMBL" id="KAJ7357005.1"/>
    </source>
</evidence>
<keyword evidence="8" id="KW-0010">Activator</keyword>
<dbReference type="EMBL" id="JARIHO010000008">
    <property type="protein sequence ID" value="KAJ7357005.1"/>
    <property type="molecule type" value="Genomic_DNA"/>
</dbReference>
<feature type="region of interest" description="Disordered" evidence="9">
    <location>
        <begin position="172"/>
        <end position="207"/>
    </location>
</feature>
<feature type="compositionally biased region" description="Basic residues" evidence="9">
    <location>
        <begin position="283"/>
        <end position="295"/>
    </location>
</feature>
<comment type="similarity">
    <text evidence="2 8">Belongs to the Mediator complex subunit 6 family.</text>
</comment>
<dbReference type="PANTHER" id="PTHR13104">
    <property type="entry name" value="MED-6-RELATED"/>
    <property type="match status" value="1"/>
</dbReference>
<evidence type="ECO:0000256" key="1">
    <source>
        <dbReference type="ARBA" id="ARBA00004123"/>
    </source>
</evidence>
<comment type="subcellular location">
    <subcellularLocation>
        <location evidence="1 8">Nucleus</location>
    </subcellularLocation>
</comment>